<dbReference type="OMA" id="KICANDH"/>
<dbReference type="eggNOG" id="ENOG502SA3C">
    <property type="taxonomic scope" value="Eukaryota"/>
</dbReference>
<protein>
    <submittedName>
        <fullName evidence="1">Uncharacterized protein</fullName>
    </submittedName>
</protein>
<accession>A0A067QWJ5</accession>
<dbReference type="Proteomes" id="UP000027135">
    <property type="component" value="Unassembled WGS sequence"/>
</dbReference>
<evidence type="ECO:0000313" key="1">
    <source>
        <dbReference type="EMBL" id="KDR14704.1"/>
    </source>
</evidence>
<evidence type="ECO:0000313" key="2">
    <source>
        <dbReference type="Proteomes" id="UP000027135"/>
    </source>
</evidence>
<gene>
    <name evidence="1" type="ORF">L798_11477</name>
</gene>
<name>A0A067QWJ5_ZOONE</name>
<reference evidence="1 2" key="1">
    <citation type="journal article" date="2014" name="Nat. Commun.">
        <title>Molecular traces of alternative social organization in a termite genome.</title>
        <authorList>
            <person name="Terrapon N."/>
            <person name="Li C."/>
            <person name="Robertson H.M."/>
            <person name="Ji L."/>
            <person name="Meng X."/>
            <person name="Booth W."/>
            <person name="Chen Z."/>
            <person name="Childers C.P."/>
            <person name="Glastad K.M."/>
            <person name="Gokhale K."/>
            <person name="Gowin J."/>
            <person name="Gronenberg W."/>
            <person name="Hermansen R.A."/>
            <person name="Hu H."/>
            <person name="Hunt B.G."/>
            <person name="Huylmans A.K."/>
            <person name="Khalil S.M."/>
            <person name="Mitchell R.D."/>
            <person name="Munoz-Torres M.C."/>
            <person name="Mustard J.A."/>
            <person name="Pan H."/>
            <person name="Reese J.T."/>
            <person name="Scharf M.E."/>
            <person name="Sun F."/>
            <person name="Vogel H."/>
            <person name="Xiao J."/>
            <person name="Yang W."/>
            <person name="Yang Z."/>
            <person name="Yang Z."/>
            <person name="Zhou J."/>
            <person name="Zhu J."/>
            <person name="Brent C.S."/>
            <person name="Elsik C.G."/>
            <person name="Goodisman M.A."/>
            <person name="Liberles D.A."/>
            <person name="Roe R.M."/>
            <person name="Vargo E.L."/>
            <person name="Vilcinskas A."/>
            <person name="Wang J."/>
            <person name="Bornberg-Bauer E."/>
            <person name="Korb J."/>
            <person name="Zhang G."/>
            <person name="Liebig J."/>
        </authorList>
    </citation>
    <scope>NUCLEOTIDE SEQUENCE [LARGE SCALE GENOMIC DNA]</scope>
    <source>
        <tissue evidence="1">Whole organism</tissue>
    </source>
</reference>
<dbReference type="OrthoDB" id="8184313at2759"/>
<dbReference type="InParanoid" id="A0A067QWJ5"/>
<dbReference type="EMBL" id="KK852868">
    <property type="protein sequence ID" value="KDR14704.1"/>
    <property type="molecule type" value="Genomic_DNA"/>
</dbReference>
<dbReference type="AlphaFoldDB" id="A0A067QWJ5"/>
<organism evidence="1 2">
    <name type="scientific">Zootermopsis nevadensis</name>
    <name type="common">Dampwood termite</name>
    <dbReference type="NCBI Taxonomy" id="136037"/>
    <lineage>
        <taxon>Eukaryota</taxon>
        <taxon>Metazoa</taxon>
        <taxon>Ecdysozoa</taxon>
        <taxon>Arthropoda</taxon>
        <taxon>Hexapoda</taxon>
        <taxon>Insecta</taxon>
        <taxon>Pterygota</taxon>
        <taxon>Neoptera</taxon>
        <taxon>Polyneoptera</taxon>
        <taxon>Dictyoptera</taxon>
        <taxon>Blattodea</taxon>
        <taxon>Blattoidea</taxon>
        <taxon>Termitoidae</taxon>
        <taxon>Termopsidae</taxon>
        <taxon>Zootermopsis</taxon>
    </lineage>
</organism>
<proteinExistence type="predicted"/>
<sequence length="183" mass="20200">MARSSSIRPLIIIKTVFVLLYTYGVLFTSTEACDGYKIKINKLEPCAGNIFKLTNPKVDLTKACRAVITGCMDVKGFSSCKVTYDIKKKGMMVPFKGEKDACEEIAKATKESDTASRLKKYNISPNCPIKSVNACSKEGESLDLSPYKDKFRLAAGQYTGTIGFDCDSGKSCFKFDVEFKRGK</sequence>
<keyword evidence="2" id="KW-1185">Reference proteome</keyword>